<feature type="compositionally biased region" description="Low complexity" evidence="6">
    <location>
        <begin position="38"/>
        <end position="63"/>
    </location>
</feature>
<reference evidence="7" key="2">
    <citation type="submission" date="2023-05" db="EMBL/GenBank/DDBJ databases">
        <authorList>
            <consortium name="Lawrence Berkeley National Laboratory"/>
            <person name="Steindorff A."/>
            <person name="Hensen N."/>
            <person name="Bonometti L."/>
            <person name="Westerberg I."/>
            <person name="Brannstrom I.O."/>
            <person name="Guillou S."/>
            <person name="Cros-Aarteil S."/>
            <person name="Calhoun S."/>
            <person name="Haridas S."/>
            <person name="Kuo A."/>
            <person name="Mondo S."/>
            <person name="Pangilinan J."/>
            <person name="Riley R."/>
            <person name="Labutti K."/>
            <person name="Andreopoulos B."/>
            <person name="Lipzen A."/>
            <person name="Chen C."/>
            <person name="Yanf M."/>
            <person name="Daum C."/>
            <person name="Ng V."/>
            <person name="Clum A."/>
            <person name="Ohm R."/>
            <person name="Martin F."/>
            <person name="Silar P."/>
            <person name="Natvig D."/>
            <person name="Lalanne C."/>
            <person name="Gautier V."/>
            <person name="Ament-Velasquez S.L."/>
            <person name="Kruys A."/>
            <person name="Hutchinson M.I."/>
            <person name="Powell A.J."/>
            <person name="Barry K."/>
            <person name="Miller A.N."/>
            <person name="Grigoriev I.V."/>
            <person name="Debuchy R."/>
            <person name="Gladieux P."/>
            <person name="Thoren M.H."/>
            <person name="Johannesson H."/>
        </authorList>
    </citation>
    <scope>NUCLEOTIDE SEQUENCE</scope>
    <source>
        <strain evidence="7">PSN309</strain>
    </source>
</reference>
<feature type="region of interest" description="Disordered" evidence="6">
    <location>
        <begin position="1"/>
        <end position="103"/>
    </location>
</feature>
<evidence type="ECO:0000256" key="5">
    <source>
        <dbReference type="HAMAP-Rule" id="MF_03040"/>
    </source>
</evidence>
<dbReference type="GO" id="GO:0016829">
    <property type="term" value="F:lyase activity"/>
    <property type="evidence" value="ECO:0007669"/>
    <property type="project" value="UniProtKB-KW"/>
</dbReference>
<sequence length="348" mass="37708">MALVDYTSDTDSSSSSSSSDSPPAKKPRIPETRHHRSGPSPVSSVSRAGSGSLPPQTTTTPQSSLPPLPSTFHDLYASTVRTTTTDSPALHQGRQRQTPHIPGNWPSHLYIEYHPPSSVSGLLTALISSLSSSSEKENISTFLQNDLGVPLPLHISLSRPLSLTTQQKDGFLSDVSTDITKTGIKPFDLTCTKAEWHHTSESGRSFLVLRVTSSSSSSSSGETNKELSELLKRCNATCKNYDQPELYSWALLDASPDDDEEEDKKKVGNAFHVSIAWSFAKPTDELVQLTEKVFGEEKVATQLQEQVKIHVDGIKAKIGNVVTHIPLPQPGKRKKGDTKSGGRSILGL</sequence>
<evidence type="ECO:0000256" key="4">
    <source>
        <dbReference type="ARBA" id="ARBA00023242"/>
    </source>
</evidence>
<reference evidence="7" key="1">
    <citation type="journal article" date="2023" name="Mol. Phylogenet. Evol.">
        <title>Genome-scale phylogeny and comparative genomics of the fungal order Sordariales.</title>
        <authorList>
            <person name="Hensen N."/>
            <person name="Bonometti L."/>
            <person name="Westerberg I."/>
            <person name="Brannstrom I.O."/>
            <person name="Guillou S."/>
            <person name="Cros-Aarteil S."/>
            <person name="Calhoun S."/>
            <person name="Haridas S."/>
            <person name="Kuo A."/>
            <person name="Mondo S."/>
            <person name="Pangilinan J."/>
            <person name="Riley R."/>
            <person name="LaButti K."/>
            <person name="Andreopoulos B."/>
            <person name="Lipzen A."/>
            <person name="Chen C."/>
            <person name="Yan M."/>
            <person name="Daum C."/>
            <person name="Ng V."/>
            <person name="Clum A."/>
            <person name="Steindorff A."/>
            <person name="Ohm R.A."/>
            <person name="Martin F."/>
            <person name="Silar P."/>
            <person name="Natvig D.O."/>
            <person name="Lalanne C."/>
            <person name="Gautier V."/>
            <person name="Ament-Velasquez S.L."/>
            <person name="Kruys A."/>
            <person name="Hutchinson M.I."/>
            <person name="Powell A.J."/>
            <person name="Barry K."/>
            <person name="Miller A.N."/>
            <person name="Grigoriev I.V."/>
            <person name="Debuchy R."/>
            <person name="Gladieux P."/>
            <person name="Hiltunen Thoren M."/>
            <person name="Johannesson H."/>
        </authorList>
    </citation>
    <scope>NUCLEOTIDE SEQUENCE</scope>
    <source>
        <strain evidence="7">PSN309</strain>
    </source>
</reference>
<comment type="caution">
    <text evidence="7">The sequence shown here is derived from an EMBL/GenBank/DDBJ whole genome shotgun (WGS) entry which is preliminary data.</text>
</comment>
<dbReference type="GO" id="GO:0034477">
    <property type="term" value="P:U6 snRNA 3'-end processing"/>
    <property type="evidence" value="ECO:0007669"/>
    <property type="project" value="UniProtKB-UniRule"/>
</dbReference>
<dbReference type="InterPro" id="IPR027521">
    <property type="entry name" value="Usb1"/>
</dbReference>
<dbReference type="GO" id="GO:1990838">
    <property type="term" value="F:poly(U)-specific exoribonuclease activity, producing 3' uridine cyclic phosphate ends"/>
    <property type="evidence" value="ECO:0007669"/>
    <property type="project" value="UniProtKB-UniRule"/>
</dbReference>
<dbReference type="EC" id="3.1.4.-" evidence="5"/>
<feature type="compositionally biased region" description="Low complexity" evidence="6">
    <location>
        <begin position="7"/>
        <end position="21"/>
    </location>
</feature>
<dbReference type="GO" id="GO:0005634">
    <property type="term" value="C:nucleus"/>
    <property type="evidence" value="ECO:0007669"/>
    <property type="project" value="UniProtKB-SubCell"/>
</dbReference>
<dbReference type="Pfam" id="PF09749">
    <property type="entry name" value="HVSL"/>
    <property type="match status" value="1"/>
</dbReference>
<keyword evidence="4 5" id="KW-0539">Nucleus</keyword>
<keyword evidence="2 5" id="KW-0378">Hydrolase</keyword>
<evidence type="ECO:0000256" key="2">
    <source>
        <dbReference type="ARBA" id="ARBA00022801"/>
    </source>
</evidence>
<feature type="active site" description="Proton donor/acceptor" evidence="5">
    <location>
        <position position="272"/>
    </location>
</feature>
<dbReference type="EMBL" id="MU864351">
    <property type="protein sequence ID" value="KAK4193475.1"/>
    <property type="molecule type" value="Genomic_DNA"/>
</dbReference>
<proteinExistence type="inferred from homology"/>
<dbReference type="PANTHER" id="PTHR13522:SF3">
    <property type="entry name" value="U6 SNRNA PHOSPHODIESTERASE 1"/>
    <property type="match status" value="1"/>
</dbReference>
<keyword evidence="8" id="KW-1185">Reference proteome</keyword>
<dbReference type="HAMAP" id="MF_03040">
    <property type="entry name" value="USB1"/>
    <property type="match status" value="1"/>
</dbReference>
<name>A0AAN6X5W7_9PEZI</name>
<gene>
    <name evidence="5" type="primary">USB1</name>
    <name evidence="7" type="ORF">QBC35DRAFT_107599</name>
</gene>
<evidence type="ECO:0000313" key="7">
    <source>
        <dbReference type="EMBL" id="KAK4193475.1"/>
    </source>
</evidence>
<dbReference type="PANTHER" id="PTHR13522">
    <property type="entry name" value="U6 SNRNA PHOSPHODIESTERASE 1"/>
    <property type="match status" value="1"/>
</dbReference>
<protein>
    <recommendedName>
        <fullName evidence="5">U6 snRNA phosphodiesterase</fullName>
        <ecNumber evidence="5">3.1.4.-</ecNumber>
    </recommendedName>
</protein>
<organism evidence="7 8">
    <name type="scientific">Podospora australis</name>
    <dbReference type="NCBI Taxonomy" id="1536484"/>
    <lineage>
        <taxon>Eukaryota</taxon>
        <taxon>Fungi</taxon>
        <taxon>Dikarya</taxon>
        <taxon>Ascomycota</taxon>
        <taxon>Pezizomycotina</taxon>
        <taxon>Sordariomycetes</taxon>
        <taxon>Sordariomycetidae</taxon>
        <taxon>Sordariales</taxon>
        <taxon>Podosporaceae</taxon>
        <taxon>Podospora</taxon>
    </lineage>
</organism>
<evidence type="ECO:0000256" key="3">
    <source>
        <dbReference type="ARBA" id="ARBA00023239"/>
    </source>
</evidence>
<dbReference type="Gene3D" id="3.90.1140.10">
    <property type="entry name" value="Cyclic phosphodiesterase"/>
    <property type="match status" value="1"/>
</dbReference>
<comment type="similarity">
    <text evidence="5">Belongs to the 2H phosphoesterase superfamily. USB1 family.</text>
</comment>
<feature type="region of interest" description="Disordered" evidence="6">
    <location>
        <begin position="326"/>
        <end position="348"/>
    </location>
</feature>
<dbReference type="AlphaFoldDB" id="A0AAN6X5W7"/>
<keyword evidence="1 5" id="KW-0540">Nuclease</keyword>
<accession>A0AAN6X5W7</accession>
<evidence type="ECO:0000313" key="8">
    <source>
        <dbReference type="Proteomes" id="UP001302126"/>
    </source>
</evidence>
<dbReference type="Proteomes" id="UP001302126">
    <property type="component" value="Unassembled WGS sequence"/>
</dbReference>
<comment type="subcellular location">
    <subcellularLocation>
        <location evidence="5">Nucleus</location>
    </subcellularLocation>
</comment>
<feature type="active site" description="Proton donor/acceptor" evidence="5">
    <location>
        <position position="154"/>
    </location>
</feature>
<evidence type="ECO:0000256" key="1">
    <source>
        <dbReference type="ARBA" id="ARBA00022722"/>
    </source>
</evidence>
<keyword evidence="3" id="KW-0456">Lyase</keyword>
<evidence type="ECO:0000256" key="6">
    <source>
        <dbReference type="SAM" id="MobiDB-lite"/>
    </source>
</evidence>
<comment type="function">
    <text evidence="5">Phosphodiesterase responsible for the U6 snRNA 3' end processing. Acts as an exoribonuclease (RNase) responsible for trimming the poly(U) tract of the last nucleotides in the pre-U6 snRNA molecule, leading to the formation of mature U6 snRNA.</text>
</comment>